<name>A0A2W5NCM4_9BACT</name>
<dbReference type="AlphaFoldDB" id="A0A2W5NCM4"/>
<dbReference type="EMBL" id="QFQB01000005">
    <property type="protein sequence ID" value="PZQ48485.1"/>
    <property type="molecule type" value="Genomic_DNA"/>
</dbReference>
<dbReference type="Pfam" id="PF06627">
    <property type="entry name" value="DUF1153"/>
    <property type="match status" value="1"/>
</dbReference>
<feature type="compositionally biased region" description="Basic and acidic residues" evidence="1">
    <location>
        <begin position="84"/>
        <end position="95"/>
    </location>
</feature>
<dbReference type="InterPro" id="IPR010921">
    <property type="entry name" value="Trp_repressor/repl_initiator"/>
</dbReference>
<feature type="region of interest" description="Disordered" evidence="1">
    <location>
        <begin position="70"/>
        <end position="95"/>
    </location>
</feature>
<gene>
    <name evidence="2" type="ORF">DI551_01670</name>
</gene>
<dbReference type="InterPro" id="IPR009534">
    <property type="entry name" value="DUF1153"/>
</dbReference>
<dbReference type="Gene3D" id="1.10.10.10">
    <property type="entry name" value="Winged helix-like DNA-binding domain superfamily/Winged helix DNA-binding domain"/>
    <property type="match status" value="1"/>
</dbReference>
<reference evidence="2 3" key="1">
    <citation type="submission" date="2017-08" db="EMBL/GenBank/DDBJ databases">
        <title>Infants hospitalized years apart are colonized by the same room-sourced microbial strains.</title>
        <authorList>
            <person name="Brooks B."/>
            <person name="Olm M.R."/>
            <person name="Firek B.A."/>
            <person name="Baker R."/>
            <person name="Thomas B.C."/>
            <person name="Morowitz M.J."/>
            <person name="Banfield J.F."/>
        </authorList>
    </citation>
    <scope>NUCLEOTIDE SEQUENCE [LARGE SCALE GENOMIC DNA]</scope>
    <source>
        <strain evidence="2">S2_005_002_R2_29</strain>
    </source>
</reference>
<evidence type="ECO:0000313" key="2">
    <source>
        <dbReference type="EMBL" id="PZQ48485.1"/>
    </source>
</evidence>
<dbReference type="InterPro" id="IPR036388">
    <property type="entry name" value="WH-like_DNA-bd_sf"/>
</dbReference>
<protein>
    <submittedName>
        <fullName evidence="2">DUF1153 domain-containing protein</fullName>
    </submittedName>
</protein>
<dbReference type="GO" id="GO:0043565">
    <property type="term" value="F:sequence-specific DNA binding"/>
    <property type="evidence" value="ECO:0007669"/>
    <property type="project" value="InterPro"/>
</dbReference>
<sequence>MGMPMPDHIEQRNAEITLLPPPTTQRWVKSRKLAVIKAIDKGLLTDEQACQRYSLSAEELESWKMALNRHGPGALRTTHINRYRRADHPKQPHSP</sequence>
<accession>A0A2W5NCM4</accession>
<evidence type="ECO:0000313" key="3">
    <source>
        <dbReference type="Proteomes" id="UP000249417"/>
    </source>
</evidence>
<organism evidence="2 3">
    <name type="scientific">Micavibrio aeruginosavorus</name>
    <dbReference type="NCBI Taxonomy" id="349221"/>
    <lineage>
        <taxon>Bacteria</taxon>
        <taxon>Pseudomonadati</taxon>
        <taxon>Bdellovibrionota</taxon>
        <taxon>Bdellovibrionia</taxon>
        <taxon>Bdellovibrionales</taxon>
        <taxon>Pseudobdellovibrionaceae</taxon>
        <taxon>Micavibrio</taxon>
    </lineage>
</organism>
<dbReference type="Proteomes" id="UP000249417">
    <property type="component" value="Unassembled WGS sequence"/>
</dbReference>
<dbReference type="SUPFAM" id="SSF48295">
    <property type="entry name" value="TrpR-like"/>
    <property type="match status" value="1"/>
</dbReference>
<comment type="caution">
    <text evidence="2">The sequence shown here is derived from an EMBL/GenBank/DDBJ whole genome shotgun (WGS) entry which is preliminary data.</text>
</comment>
<evidence type="ECO:0000256" key="1">
    <source>
        <dbReference type="SAM" id="MobiDB-lite"/>
    </source>
</evidence>
<proteinExistence type="predicted"/>